<dbReference type="EMBL" id="AMZH03003059">
    <property type="protein sequence ID" value="RRT73553.1"/>
    <property type="molecule type" value="Genomic_DNA"/>
</dbReference>
<keyword evidence="1" id="KW-0472">Membrane</keyword>
<gene>
    <name evidence="2" type="ORF">B296_00029651</name>
</gene>
<reference evidence="2 3" key="1">
    <citation type="journal article" date="2014" name="Agronomy (Basel)">
        <title>A Draft Genome Sequence for Ensete ventricosum, the Drought-Tolerant Tree Against Hunger.</title>
        <authorList>
            <person name="Harrison J."/>
            <person name="Moore K.A."/>
            <person name="Paszkiewicz K."/>
            <person name="Jones T."/>
            <person name="Grant M."/>
            <person name="Ambacheew D."/>
            <person name="Muzemil S."/>
            <person name="Studholme D.J."/>
        </authorList>
    </citation>
    <scope>NUCLEOTIDE SEQUENCE [LARGE SCALE GENOMIC DNA]</scope>
</reference>
<feature type="transmembrane region" description="Helical" evidence="1">
    <location>
        <begin position="60"/>
        <end position="80"/>
    </location>
</feature>
<dbReference type="Proteomes" id="UP000287651">
    <property type="component" value="Unassembled WGS sequence"/>
</dbReference>
<organism evidence="2 3">
    <name type="scientific">Ensete ventricosum</name>
    <name type="common">Abyssinian banana</name>
    <name type="synonym">Musa ensete</name>
    <dbReference type="NCBI Taxonomy" id="4639"/>
    <lineage>
        <taxon>Eukaryota</taxon>
        <taxon>Viridiplantae</taxon>
        <taxon>Streptophyta</taxon>
        <taxon>Embryophyta</taxon>
        <taxon>Tracheophyta</taxon>
        <taxon>Spermatophyta</taxon>
        <taxon>Magnoliopsida</taxon>
        <taxon>Liliopsida</taxon>
        <taxon>Zingiberales</taxon>
        <taxon>Musaceae</taxon>
        <taxon>Ensete</taxon>
    </lineage>
</organism>
<dbReference type="AlphaFoldDB" id="A0A427ABG0"/>
<comment type="caution">
    <text evidence="2">The sequence shown here is derived from an EMBL/GenBank/DDBJ whole genome shotgun (WGS) entry which is preliminary data.</text>
</comment>
<protein>
    <submittedName>
        <fullName evidence="2">Uncharacterized protein</fullName>
    </submittedName>
</protein>
<evidence type="ECO:0000313" key="2">
    <source>
        <dbReference type="EMBL" id="RRT73553.1"/>
    </source>
</evidence>
<proteinExistence type="predicted"/>
<accession>A0A427ABG0</accession>
<keyword evidence="1" id="KW-1133">Transmembrane helix</keyword>
<evidence type="ECO:0000256" key="1">
    <source>
        <dbReference type="SAM" id="Phobius"/>
    </source>
</evidence>
<keyword evidence="1" id="KW-0812">Transmembrane</keyword>
<sequence length="106" mass="11992">MTNTTGLDYKIWSCQDHAGESRSAGRRIAHGQWIALVILRPQATDHTGESRKSNAWGTGFSFFFSLFFFSLVFFSRFFFLPQSIANGQFRRYLPVVGGPYTGQLAD</sequence>
<name>A0A427ABG0_ENSVE</name>
<evidence type="ECO:0000313" key="3">
    <source>
        <dbReference type="Proteomes" id="UP000287651"/>
    </source>
</evidence>